<organism evidence="5 6">
    <name type="scientific">Aristolochia fimbriata</name>
    <name type="common">White veined hardy Dutchman's pipe vine</name>
    <dbReference type="NCBI Taxonomy" id="158543"/>
    <lineage>
        <taxon>Eukaryota</taxon>
        <taxon>Viridiplantae</taxon>
        <taxon>Streptophyta</taxon>
        <taxon>Embryophyta</taxon>
        <taxon>Tracheophyta</taxon>
        <taxon>Spermatophyta</taxon>
        <taxon>Magnoliopsida</taxon>
        <taxon>Magnoliidae</taxon>
        <taxon>Piperales</taxon>
        <taxon>Aristolochiaceae</taxon>
        <taxon>Aristolochia</taxon>
    </lineage>
</organism>
<dbReference type="EMBL" id="JAINDJ010000003">
    <property type="protein sequence ID" value="KAG9452448.1"/>
    <property type="molecule type" value="Genomic_DNA"/>
</dbReference>
<keyword evidence="2" id="KW-0017">Alkaloid metabolism</keyword>
<reference evidence="5 6" key="1">
    <citation type="submission" date="2021-07" db="EMBL/GenBank/DDBJ databases">
        <title>The Aristolochia fimbriata genome: insights into angiosperm evolution, floral development and chemical biosynthesis.</title>
        <authorList>
            <person name="Jiao Y."/>
        </authorList>
    </citation>
    <scope>NUCLEOTIDE SEQUENCE [LARGE SCALE GENOMIC DNA]</scope>
    <source>
        <strain evidence="5">IBCAS-2021</strain>
        <tissue evidence="5">Leaf</tissue>
    </source>
</reference>
<dbReference type="AlphaFoldDB" id="A0AAV7EYP6"/>
<dbReference type="SUPFAM" id="SSF55961">
    <property type="entry name" value="Bet v1-like"/>
    <property type="match status" value="2"/>
</dbReference>
<dbReference type="Gene3D" id="3.30.530.20">
    <property type="match status" value="2"/>
</dbReference>
<name>A0AAV7EYP6_ARIFI</name>
<dbReference type="GO" id="GO:0005634">
    <property type="term" value="C:nucleus"/>
    <property type="evidence" value="ECO:0007669"/>
    <property type="project" value="TreeGrafter"/>
</dbReference>
<evidence type="ECO:0000256" key="1">
    <source>
        <dbReference type="ARBA" id="ARBA00009744"/>
    </source>
</evidence>
<comment type="similarity">
    <text evidence="1">Belongs to the BetVI family.</text>
</comment>
<dbReference type="GO" id="GO:0009738">
    <property type="term" value="P:abscisic acid-activated signaling pathway"/>
    <property type="evidence" value="ECO:0007669"/>
    <property type="project" value="TreeGrafter"/>
</dbReference>
<dbReference type="CDD" id="cd07816">
    <property type="entry name" value="Bet_v1-like"/>
    <property type="match status" value="1"/>
</dbReference>
<feature type="domain" description="Bet v I/Major latex protein" evidence="4">
    <location>
        <begin position="6"/>
        <end position="151"/>
    </location>
</feature>
<dbReference type="GO" id="GO:0038023">
    <property type="term" value="F:signaling receptor activity"/>
    <property type="evidence" value="ECO:0007669"/>
    <property type="project" value="TreeGrafter"/>
</dbReference>
<keyword evidence="6" id="KW-1185">Reference proteome</keyword>
<accession>A0AAV7EYP6</accession>
<sequence length="353" mass="38910">MKGQQTHEYVVPFSATDVWEVYSTLELPQLIKKIPNFLEDIEVHGDGSVGTLFTLVVPPGGPFRMYREKIVTLDHPNMVKEVDVISGGVLDFGYTSFRTRFEIRNLGPTTSMIRSIILFEISDAKAAENAKLANVTEMEPVAKAVGQYLLEKRAYPSKLVGEQSFDMDVPHSAAAVWDVYSTLKLPELFKQLIRDITWQGDGSVGTMFSLFVDPSDPVGDYRERIVTLDQQRRVKEVDVIENGVLNKDFTFFRTRFEIIPKGPNATTIRSIIKYELNPKSATAAANMQYANVMDMKGAGDATNKYLTNLNQGRPGGPGTGGGSGQRPSGGWGEPEFPPPATGGANPPPTGSWW</sequence>
<comment type="caution">
    <text evidence="5">The sequence shown here is derived from an EMBL/GenBank/DDBJ whole genome shotgun (WGS) entry which is preliminary data.</text>
</comment>
<dbReference type="GO" id="GO:0005737">
    <property type="term" value="C:cytoplasm"/>
    <property type="evidence" value="ECO:0007669"/>
    <property type="project" value="TreeGrafter"/>
</dbReference>
<feature type="region of interest" description="Disordered" evidence="3">
    <location>
        <begin position="304"/>
        <end position="353"/>
    </location>
</feature>
<proteinExistence type="inferred from homology"/>
<dbReference type="Pfam" id="PF00407">
    <property type="entry name" value="Bet_v_1"/>
    <property type="match status" value="1"/>
</dbReference>
<gene>
    <name evidence="5" type="ORF">H6P81_005352</name>
</gene>
<feature type="compositionally biased region" description="Gly residues" evidence="3">
    <location>
        <begin position="313"/>
        <end position="332"/>
    </location>
</feature>
<protein>
    <recommendedName>
        <fullName evidence="4">Bet v I/Major latex protein domain-containing protein</fullName>
    </recommendedName>
</protein>
<dbReference type="Proteomes" id="UP000825729">
    <property type="component" value="Unassembled WGS sequence"/>
</dbReference>
<dbReference type="GO" id="GO:0010427">
    <property type="term" value="F:abscisic acid binding"/>
    <property type="evidence" value="ECO:0007669"/>
    <property type="project" value="TreeGrafter"/>
</dbReference>
<dbReference type="PANTHER" id="PTHR31213">
    <property type="entry name" value="OS08G0374000 PROTEIN-RELATED"/>
    <property type="match status" value="1"/>
</dbReference>
<dbReference type="GO" id="GO:0004864">
    <property type="term" value="F:protein phosphatase inhibitor activity"/>
    <property type="evidence" value="ECO:0007669"/>
    <property type="project" value="TreeGrafter"/>
</dbReference>
<dbReference type="InterPro" id="IPR000916">
    <property type="entry name" value="Bet_v_I/MLP"/>
</dbReference>
<feature type="compositionally biased region" description="Pro residues" evidence="3">
    <location>
        <begin position="335"/>
        <end position="353"/>
    </location>
</feature>
<dbReference type="GO" id="GO:0009820">
    <property type="term" value="P:alkaloid metabolic process"/>
    <property type="evidence" value="ECO:0007669"/>
    <property type="project" value="UniProtKB-KW"/>
</dbReference>
<dbReference type="InterPro" id="IPR050279">
    <property type="entry name" value="Plant_def-hormone_signal"/>
</dbReference>
<dbReference type="SMR" id="A0AAV7EYP6"/>
<dbReference type="PANTHER" id="PTHR31213:SF19">
    <property type="entry name" value="BET V I_MAJOR LATEX PROTEIN DOMAIN-CONTAINING PROTEIN"/>
    <property type="match status" value="1"/>
</dbReference>
<dbReference type="GO" id="GO:0006952">
    <property type="term" value="P:defense response"/>
    <property type="evidence" value="ECO:0007669"/>
    <property type="project" value="InterPro"/>
</dbReference>
<evidence type="ECO:0000256" key="3">
    <source>
        <dbReference type="SAM" id="MobiDB-lite"/>
    </source>
</evidence>
<evidence type="ECO:0000259" key="4">
    <source>
        <dbReference type="Pfam" id="PF00407"/>
    </source>
</evidence>
<dbReference type="InterPro" id="IPR023393">
    <property type="entry name" value="START-like_dom_sf"/>
</dbReference>
<evidence type="ECO:0000256" key="2">
    <source>
        <dbReference type="ARBA" id="ARBA00022589"/>
    </source>
</evidence>
<evidence type="ECO:0000313" key="6">
    <source>
        <dbReference type="Proteomes" id="UP000825729"/>
    </source>
</evidence>
<evidence type="ECO:0000313" key="5">
    <source>
        <dbReference type="EMBL" id="KAG9452448.1"/>
    </source>
</evidence>